<comment type="caution">
    <text evidence="9">The sequence shown here is derived from an EMBL/GenBank/DDBJ whole genome shotgun (WGS) entry which is preliminary data.</text>
</comment>
<dbReference type="GO" id="GO:0016705">
    <property type="term" value="F:oxidoreductase activity, acting on paired donors, with incorporation or reduction of molecular oxygen"/>
    <property type="evidence" value="ECO:0007669"/>
    <property type="project" value="InterPro"/>
</dbReference>
<feature type="binding site" evidence="6">
    <location>
        <position position="140"/>
    </location>
    <ligand>
        <name>FMN</name>
        <dbReference type="ChEBI" id="CHEBI:58210"/>
    </ligand>
</feature>
<dbReference type="PANTHER" id="PTHR30011:SF16">
    <property type="entry name" value="C2H2 FINGER DOMAIN TRANSCRIPTION FACTOR (EUROFUNG)-RELATED"/>
    <property type="match status" value="1"/>
</dbReference>
<gene>
    <name evidence="9" type="ORF">CFP75_38385</name>
</gene>
<evidence type="ECO:0000256" key="1">
    <source>
        <dbReference type="ARBA" id="ARBA00022630"/>
    </source>
</evidence>
<evidence type="ECO:0000256" key="3">
    <source>
        <dbReference type="ARBA" id="ARBA00023002"/>
    </source>
</evidence>
<dbReference type="OrthoDB" id="9135350at2"/>
<dbReference type="PIRSF" id="PIRSF000337">
    <property type="entry name" value="NTA_MOA"/>
    <property type="match status" value="1"/>
</dbReference>
<dbReference type="InterPro" id="IPR051260">
    <property type="entry name" value="Diverse_substr_monoxygenases"/>
</dbReference>
<feature type="compositionally biased region" description="Basic residues" evidence="7">
    <location>
        <begin position="479"/>
        <end position="489"/>
    </location>
</feature>
<keyword evidence="4" id="KW-0503">Monooxygenase</keyword>
<sequence length="489" mass="54849">MLRPDGSWRTPAKSARTPSAPAFSPPPPRRTVPMAEHRPYMKFNAFTMITPSHHGPGLAFEPGSRQLDYHLPQPWIDLAILLERGLFDTIFFADVLAPYEVFRGNRHATVAEGMQFPTGDPSVLIPLLAYHTQNLAFVFTSNILQAHPYEFARRVSTLDHLTSGRVGWNIVTSFLPGAGRNLGFGGLPEHPERYARAEEYTAAVYKLWEHSWEDGAAIRDTATRIFADPAKVHAVRHRGEFYDLDGPHLCEPSPQRTPLLFQAGMSPTGRAFAGRHAEALFINSLDPDAAAPVVADVRQAAVNAGRDPHNVKIFVPQSFLLAATEQEAHRRDKELLERQTIEGNAARMSVFLFHDWGTEDLTAKVADLRHRDVSAPVRKLLDWSTRDDWTLGELLLRWGNRRIVGTPEQIADTIERWHEAGVDGINLEYVTSPGSFGEFIEHVVPLLQKRGLMQREYLPGTLREKFFGDGPHLPGEHPARRHRAPGRSV</sequence>
<evidence type="ECO:0000259" key="8">
    <source>
        <dbReference type="Pfam" id="PF00296"/>
    </source>
</evidence>
<dbReference type="EMBL" id="NMQU01000148">
    <property type="protein sequence ID" value="OXM43446.1"/>
    <property type="molecule type" value="Genomic_DNA"/>
</dbReference>
<dbReference type="SUPFAM" id="SSF51679">
    <property type="entry name" value="Bacterial luciferase-like"/>
    <property type="match status" value="1"/>
</dbReference>
<feature type="region of interest" description="Disordered" evidence="7">
    <location>
        <begin position="468"/>
        <end position="489"/>
    </location>
</feature>
<dbReference type="InterPro" id="IPR016215">
    <property type="entry name" value="NTA_MOA"/>
</dbReference>
<dbReference type="InterPro" id="IPR036661">
    <property type="entry name" value="Luciferase-like_sf"/>
</dbReference>
<dbReference type="Gene3D" id="3.20.20.30">
    <property type="entry name" value="Luciferase-like domain"/>
    <property type="match status" value="1"/>
</dbReference>
<dbReference type="Pfam" id="PF00296">
    <property type="entry name" value="Bac_luciferase"/>
    <property type="match status" value="1"/>
</dbReference>
<feature type="binding site" evidence="6">
    <location>
        <position position="94"/>
    </location>
    <ligand>
        <name>FMN</name>
        <dbReference type="ChEBI" id="CHEBI:58210"/>
    </ligand>
</feature>
<keyword evidence="1 6" id="KW-0285">Flavoprotein</keyword>
<protein>
    <submittedName>
        <fullName evidence="9">LLM class flavin-dependent oxidoreductase</fullName>
    </submittedName>
</protein>
<dbReference type="NCBIfam" id="TIGR03860">
    <property type="entry name" value="FMN_nitrolo"/>
    <property type="match status" value="1"/>
</dbReference>
<comment type="similarity">
    <text evidence="5">Belongs to the NtaA/SnaA/DszA monooxygenase family.</text>
</comment>
<dbReference type="GO" id="GO:0004497">
    <property type="term" value="F:monooxygenase activity"/>
    <property type="evidence" value="ECO:0007669"/>
    <property type="project" value="UniProtKB-KW"/>
</dbReference>
<evidence type="ECO:0000256" key="5">
    <source>
        <dbReference type="ARBA" id="ARBA00033748"/>
    </source>
</evidence>
<evidence type="ECO:0000313" key="10">
    <source>
        <dbReference type="Proteomes" id="UP000215563"/>
    </source>
</evidence>
<keyword evidence="10" id="KW-1185">Reference proteome</keyword>
<accession>A0A229R9W9</accession>
<proteinExistence type="inferred from homology"/>
<organism evidence="9 10">
    <name type="scientific">Amycolatopsis alba DSM 44262</name>
    <dbReference type="NCBI Taxonomy" id="1125972"/>
    <lineage>
        <taxon>Bacteria</taxon>
        <taxon>Bacillati</taxon>
        <taxon>Actinomycetota</taxon>
        <taxon>Actinomycetes</taxon>
        <taxon>Pseudonocardiales</taxon>
        <taxon>Pseudonocardiaceae</taxon>
        <taxon>Amycolatopsis</taxon>
    </lineage>
</organism>
<dbReference type="AlphaFoldDB" id="A0A229R9W9"/>
<feature type="binding site" evidence="6">
    <location>
        <position position="266"/>
    </location>
    <ligand>
        <name>FMN</name>
        <dbReference type="ChEBI" id="CHEBI:58210"/>
    </ligand>
</feature>
<feature type="region of interest" description="Disordered" evidence="7">
    <location>
        <begin position="1"/>
        <end position="31"/>
    </location>
</feature>
<dbReference type="PANTHER" id="PTHR30011">
    <property type="entry name" value="ALKANESULFONATE MONOOXYGENASE-RELATED"/>
    <property type="match status" value="1"/>
</dbReference>
<feature type="binding site" evidence="6">
    <location>
        <position position="190"/>
    </location>
    <ligand>
        <name>FMN</name>
        <dbReference type="ChEBI" id="CHEBI:58210"/>
    </ligand>
</feature>
<name>A0A229R9W9_AMYAL</name>
<feature type="domain" description="Luciferase-like" evidence="8">
    <location>
        <begin position="75"/>
        <end position="423"/>
    </location>
</feature>
<evidence type="ECO:0000256" key="6">
    <source>
        <dbReference type="PIRSR" id="PIRSR000337-1"/>
    </source>
</evidence>
<reference evidence="9 10" key="1">
    <citation type="submission" date="2017-07" db="EMBL/GenBank/DDBJ databases">
        <title>Amycolatopsis alba DSM 44262 Genome sequencing and assembly.</title>
        <authorList>
            <person name="Kaur N."/>
            <person name="Mayilraj S."/>
        </authorList>
    </citation>
    <scope>NUCLEOTIDE SEQUENCE [LARGE SCALE GENOMIC DNA]</scope>
    <source>
        <strain evidence="9 10">DSM 44262</strain>
    </source>
</reference>
<evidence type="ECO:0000256" key="2">
    <source>
        <dbReference type="ARBA" id="ARBA00022643"/>
    </source>
</evidence>
<evidence type="ECO:0000256" key="7">
    <source>
        <dbReference type="SAM" id="MobiDB-lite"/>
    </source>
</evidence>
<keyword evidence="3" id="KW-0560">Oxidoreductase</keyword>
<evidence type="ECO:0000256" key="4">
    <source>
        <dbReference type="ARBA" id="ARBA00023033"/>
    </source>
</evidence>
<feature type="binding site" evidence="6">
    <location>
        <position position="194"/>
    </location>
    <ligand>
        <name>FMN</name>
        <dbReference type="ChEBI" id="CHEBI:58210"/>
    </ligand>
</feature>
<evidence type="ECO:0000313" key="9">
    <source>
        <dbReference type="EMBL" id="OXM43446.1"/>
    </source>
</evidence>
<keyword evidence="2 6" id="KW-0288">FMN</keyword>
<dbReference type="InterPro" id="IPR011251">
    <property type="entry name" value="Luciferase-like_dom"/>
</dbReference>
<dbReference type="Proteomes" id="UP000215563">
    <property type="component" value="Unassembled WGS sequence"/>
</dbReference>